<dbReference type="Pfam" id="PF01575">
    <property type="entry name" value="MaoC_dehydratas"/>
    <property type="match status" value="1"/>
</dbReference>
<keyword evidence="3" id="KW-1185">Reference proteome</keyword>
<dbReference type="InterPro" id="IPR050965">
    <property type="entry name" value="UPF0336/Enoyl-CoA_hydratase"/>
</dbReference>
<sequence length="137" mass="15398">MNHYQLKDLSLGMKQELSFSITPKMMDQFREITGDENPLHRDTAYANEHGFAERVVYGMLTASFLSTLAGVYLPGERSLIHSVEVKFVAPVLVGDGLVLRGEITAINEQFSFIEISLSIYNQNNKKVCRGKMQVGVR</sequence>
<dbReference type="InterPro" id="IPR029069">
    <property type="entry name" value="HotDog_dom_sf"/>
</dbReference>
<accession>A0A926HPH9</accession>
<organism evidence="2 3">
    <name type="scientific">Gehongia tenuis</name>
    <dbReference type="NCBI Taxonomy" id="2763655"/>
    <lineage>
        <taxon>Bacteria</taxon>
        <taxon>Bacillati</taxon>
        <taxon>Bacillota</taxon>
        <taxon>Clostridia</taxon>
        <taxon>Christensenellales</taxon>
        <taxon>Christensenellaceae</taxon>
        <taxon>Gehongia</taxon>
    </lineage>
</organism>
<reference evidence="2" key="1">
    <citation type="submission" date="2020-08" db="EMBL/GenBank/DDBJ databases">
        <title>Genome public.</title>
        <authorList>
            <person name="Liu C."/>
            <person name="Sun Q."/>
        </authorList>
    </citation>
    <scope>NUCLEOTIDE SEQUENCE</scope>
    <source>
        <strain evidence="2">NSJ-53</strain>
    </source>
</reference>
<dbReference type="Proteomes" id="UP000623172">
    <property type="component" value="Unassembled WGS sequence"/>
</dbReference>
<evidence type="ECO:0000313" key="3">
    <source>
        <dbReference type="Proteomes" id="UP000623172"/>
    </source>
</evidence>
<dbReference type="Gene3D" id="3.10.129.10">
    <property type="entry name" value="Hotdog Thioesterase"/>
    <property type="match status" value="1"/>
</dbReference>
<dbReference type="SUPFAM" id="SSF54637">
    <property type="entry name" value="Thioesterase/thiol ester dehydrase-isomerase"/>
    <property type="match status" value="1"/>
</dbReference>
<dbReference type="EMBL" id="JACRSR010000001">
    <property type="protein sequence ID" value="MBC8530720.1"/>
    <property type="molecule type" value="Genomic_DNA"/>
</dbReference>
<dbReference type="AlphaFoldDB" id="A0A926HPH9"/>
<gene>
    <name evidence="2" type="ORF">H8696_02540</name>
</gene>
<proteinExistence type="predicted"/>
<dbReference type="GO" id="GO:0019171">
    <property type="term" value="F:(3R)-hydroxyacyl-[acyl-carrier-protein] dehydratase activity"/>
    <property type="evidence" value="ECO:0007669"/>
    <property type="project" value="TreeGrafter"/>
</dbReference>
<dbReference type="PANTHER" id="PTHR43437:SF3">
    <property type="entry name" value="HYDROXYACYL-THIOESTER DEHYDRATASE TYPE 2, MITOCHONDRIAL"/>
    <property type="match status" value="1"/>
</dbReference>
<evidence type="ECO:0000313" key="2">
    <source>
        <dbReference type="EMBL" id="MBC8530720.1"/>
    </source>
</evidence>
<dbReference type="PANTHER" id="PTHR43437">
    <property type="entry name" value="HYDROXYACYL-THIOESTER DEHYDRATASE TYPE 2, MITOCHONDRIAL-RELATED"/>
    <property type="match status" value="1"/>
</dbReference>
<dbReference type="RefSeq" id="WP_249314690.1">
    <property type="nucleotide sequence ID" value="NZ_JACRSR010000001.1"/>
</dbReference>
<name>A0A926HPH9_9FIRM</name>
<dbReference type="InterPro" id="IPR002539">
    <property type="entry name" value="MaoC-like_dom"/>
</dbReference>
<evidence type="ECO:0000259" key="1">
    <source>
        <dbReference type="Pfam" id="PF01575"/>
    </source>
</evidence>
<comment type="caution">
    <text evidence="2">The sequence shown here is derived from an EMBL/GenBank/DDBJ whole genome shotgun (WGS) entry which is preliminary data.</text>
</comment>
<protein>
    <submittedName>
        <fullName evidence="2">MaoC family dehydratase N-terminal domain-containing protein</fullName>
    </submittedName>
</protein>
<feature type="domain" description="MaoC-like" evidence="1">
    <location>
        <begin position="14"/>
        <end position="109"/>
    </location>
</feature>
<dbReference type="GO" id="GO:0006633">
    <property type="term" value="P:fatty acid biosynthetic process"/>
    <property type="evidence" value="ECO:0007669"/>
    <property type="project" value="TreeGrafter"/>
</dbReference>